<evidence type="ECO:0000256" key="4">
    <source>
        <dbReference type="ARBA" id="ARBA00023128"/>
    </source>
</evidence>
<dbReference type="PROSITE" id="PS01152">
    <property type="entry name" value="HESB"/>
    <property type="match status" value="1"/>
</dbReference>
<dbReference type="SUPFAM" id="SSF89360">
    <property type="entry name" value="HesB-like domain"/>
    <property type="match status" value="1"/>
</dbReference>
<dbReference type="NCBIfam" id="TIGR00049">
    <property type="entry name" value="iron-sulfur cluster assembly accessory protein"/>
    <property type="match status" value="1"/>
</dbReference>
<organism evidence="6">
    <name type="scientific">mine drainage metagenome</name>
    <dbReference type="NCBI Taxonomy" id="410659"/>
    <lineage>
        <taxon>unclassified sequences</taxon>
        <taxon>metagenomes</taxon>
        <taxon>ecological metagenomes</taxon>
    </lineage>
</organism>
<dbReference type="PANTHER" id="PTHR43011:SF1">
    <property type="entry name" value="IRON-SULFUR CLUSTER ASSEMBLY 2 HOMOLOG, MITOCHONDRIAL"/>
    <property type="match status" value="1"/>
</dbReference>
<proteinExistence type="predicted"/>
<dbReference type="GO" id="GO:0005506">
    <property type="term" value="F:iron ion binding"/>
    <property type="evidence" value="ECO:0007669"/>
    <property type="project" value="TreeGrafter"/>
</dbReference>
<dbReference type="InterPro" id="IPR017870">
    <property type="entry name" value="FeS_cluster_insertion_CS"/>
</dbReference>
<dbReference type="GO" id="GO:0051537">
    <property type="term" value="F:2 iron, 2 sulfur cluster binding"/>
    <property type="evidence" value="ECO:0007669"/>
    <property type="project" value="TreeGrafter"/>
</dbReference>
<evidence type="ECO:0000256" key="1">
    <source>
        <dbReference type="ARBA" id="ARBA00004173"/>
    </source>
</evidence>
<sequence length="138" mass="14393">MGLINPVPPCGSLNFWSFSVMETAAAEVLPRTVALTENAARRVAKLKQMEGNEALMLRLSVSGGGCSGFSYGFALDDKQGDDDHLFEAHGVTLVVDDTSLDLLAGATVDFVEDLVGSAFAIKNPNATSTCGCGSSFSV</sequence>
<keyword evidence="2" id="KW-0479">Metal-binding</keyword>
<evidence type="ECO:0000256" key="2">
    <source>
        <dbReference type="ARBA" id="ARBA00022723"/>
    </source>
</evidence>
<keyword evidence="4" id="KW-0496">Mitochondrion</keyword>
<dbReference type="InterPro" id="IPR000361">
    <property type="entry name" value="ATAP_core_dom"/>
</dbReference>
<dbReference type="NCBIfam" id="NF010147">
    <property type="entry name" value="PRK13623.1"/>
    <property type="match status" value="1"/>
</dbReference>
<dbReference type="GO" id="GO:1990229">
    <property type="term" value="C:iron-sulfur cluster assembly complex"/>
    <property type="evidence" value="ECO:0007669"/>
    <property type="project" value="UniProtKB-ARBA"/>
</dbReference>
<protein>
    <submittedName>
        <fullName evidence="6">Iron-sulfur cluster insertion protein ErpA</fullName>
    </submittedName>
</protein>
<reference evidence="6" key="1">
    <citation type="submission" date="2016-10" db="EMBL/GenBank/DDBJ databases">
        <title>Sequence of Gallionella enrichment culture.</title>
        <authorList>
            <person name="Poehlein A."/>
            <person name="Muehling M."/>
            <person name="Daniel R."/>
        </authorList>
    </citation>
    <scope>NUCLEOTIDE SEQUENCE</scope>
</reference>
<comment type="caution">
    <text evidence="6">The sequence shown here is derived from an EMBL/GenBank/DDBJ whole genome shotgun (WGS) entry which is preliminary data.</text>
</comment>
<dbReference type="GO" id="GO:0005739">
    <property type="term" value="C:mitochondrion"/>
    <property type="evidence" value="ECO:0007669"/>
    <property type="project" value="UniProtKB-SubCell"/>
</dbReference>
<gene>
    <name evidence="6" type="primary">erpA_16</name>
    <name evidence="6" type="ORF">GALL_309260</name>
</gene>
<dbReference type="GO" id="GO:0016226">
    <property type="term" value="P:iron-sulfur cluster assembly"/>
    <property type="evidence" value="ECO:0007669"/>
    <property type="project" value="InterPro"/>
</dbReference>
<dbReference type="Pfam" id="PF01521">
    <property type="entry name" value="Fe-S_biosyn"/>
    <property type="match status" value="1"/>
</dbReference>
<evidence type="ECO:0000259" key="5">
    <source>
        <dbReference type="Pfam" id="PF01521"/>
    </source>
</evidence>
<dbReference type="Gene3D" id="2.60.300.12">
    <property type="entry name" value="HesB-like domain"/>
    <property type="match status" value="1"/>
</dbReference>
<keyword evidence="3" id="KW-0408">Iron</keyword>
<dbReference type="GO" id="GO:0051539">
    <property type="term" value="F:4 iron, 4 sulfur cluster binding"/>
    <property type="evidence" value="ECO:0007669"/>
    <property type="project" value="TreeGrafter"/>
</dbReference>
<comment type="subcellular location">
    <subcellularLocation>
        <location evidence="1">Mitochondrion</location>
    </subcellularLocation>
</comment>
<name>A0A1J5R575_9ZZZZ</name>
<evidence type="ECO:0000313" key="6">
    <source>
        <dbReference type="EMBL" id="OIQ87199.1"/>
    </source>
</evidence>
<dbReference type="FunFam" id="2.60.300.12:FF:000006">
    <property type="entry name" value="Iron-sulfur cluster assembly 2 mitochondrial"/>
    <property type="match status" value="1"/>
</dbReference>
<dbReference type="EMBL" id="MLJW01000434">
    <property type="protein sequence ID" value="OIQ87199.1"/>
    <property type="molecule type" value="Genomic_DNA"/>
</dbReference>
<evidence type="ECO:0000256" key="3">
    <source>
        <dbReference type="ARBA" id="ARBA00023004"/>
    </source>
</evidence>
<dbReference type="InterPro" id="IPR016092">
    <property type="entry name" value="ATAP"/>
</dbReference>
<feature type="domain" description="Core" evidence="5">
    <location>
        <begin position="33"/>
        <end position="133"/>
    </location>
</feature>
<dbReference type="InterPro" id="IPR035903">
    <property type="entry name" value="HesB-like_dom_sf"/>
</dbReference>
<dbReference type="PANTHER" id="PTHR43011">
    <property type="entry name" value="IRON-SULFUR CLUSTER ASSEMBLY 2 HOMOLOG, MITOCHONDRIAL"/>
    <property type="match status" value="1"/>
</dbReference>
<dbReference type="AlphaFoldDB" id="A0A1J5R575"/>
<accession>A0A1J5R575</accession>